<comment type="similarity">
    <text evidence="1">Belongs to the AfsR/DnrI/RedD regulatory family.</text>
</comment>
<dbReference type="PANTHER" id="PTHR35807:SF1">
    <property type="entry name" value="TRANSCRIPTIONAL REGULATOR REDD"/>
    <property type="match status" value="1"/>
</dbReference>
<name>A0A3D9ZQQ5_9ACTN</name>
<dbReference type="PANTHER" id="PTHR35807">
    <property type="entry name" value="TRANSCRIPTIONAL REGULATOR REDD-RELATED"/>
    <property type="match status" value="1"/>
</dbReference>
<gene>
    <name evidence="7" type="ORF">DFJ67_5738</name>
</gene>
<proteinExistence type="inferred from homology"/>
<dbReference type="PROSITE" id="PS51755">
    <property type="entry name" value="OMPR_PHOB"/>
    <property type="match status" value="1"/>
</dbReference>
<keyword evidence="8" id="KW-1185">Reference proteome</keyword>
<evidence type="ECO:0000256" key="1">
    <source>
        <dbReference type="ARBA" id="ARBA00005820"/>
    </source>
</evidence>
<organism evidence="7 8">
    <name type="scientific">Asanoa ferruginea</name>
    <dbReference type="NCBI Taxonomy" id="53367"/>
    <lineage>
        <taxon>Bacteria</taxon>
        <taxon>Bacillati</taxon>
        <taxon>Actinomycetota</taxon>
        <taxon>Actinomycetes</taxon>
        <taxon>Micromonosporales</taxon>
        <taxon>Micromonosporaceae</taxon>
        <taxon>Asanoa</taxon>
    </lineage>
</organism>
<evidence type="ECO:0000256" key="5">
    <source>
        <dbReference type="PROSITE-ProRule" id="PRU01091"/>
    </source>
</evidence>
<reference evidence="7 8" key="1">
    <citation type="submission" date="2018-08" db="EMBL/GenBank/DDBJ databases">
        <title>Sequencing the genomes of 1000 actinobacteria strains.</title>
        <authorList>
            <person name="Klenk H.-P."/>
        </authorList>
    </citation>
    <scope>NUCLEOTIDE SEQUENCE [LARGE SCALE GENOMIC DNA]</scope>
    <source>
        <strain evidence="7 8">DSM 44099</strain>
    </source>
</reference>
<keyword evidence="2" id="KW-0805">Transcription regulation</keyword>
<evidence type="ECO:0000259" key="6">
    <source>
        <dbReference type="PROSITE" id="PS51755"/>
    </source>
</evidence>
<keyword evidence="4" id="KW-0804">Transcription</keyword>
<sequence>MDFYVLGRLQMRNGGCAYTLRRTKPKIVLAVLLAHADQPVSTDRIMRELWGERPPQSAAANLYTYVCSIRGLLTAGRSKAKILTGAAGYVLNVEDDCLDALRYRRLAARGRAQLRDGDLRSGVALLGQAARLWRGRPLADLPATPEVEQWVEILEEQHRSLLRDWTDGRLRLGQNEELVGELRAGVAADPMCERLYVQLMLALYRSGRVAEALEAYRDVRRLLAAELGLEPGPELTGLQGAILCRDPSLANGDLSTWLTGCHG</sequence>
<dbReference type="SMART" id="SM00862">
    <property type="entry name" value="Trans_reg_C"/>
    <property type="match status" value="1"/>
</dbReference>
<dbReference type="SUPFAM" id="SSF48452">
    <property type="entry name" value="TPR-like"/>
    <property type="match status" value="1"/>
</dbReference>
<accession>A0A3D9ZQQ5</accession>
<dbReference type="Pfam" id="PF03704">
    <property type="entry name" value="BTAD"/>
    <property type="match status" value="1"/>
</dbReference>
<dbReference type="Gene3D" id="1.10.10.10">
    <property type="entry name" value="Winged helix-like DNA-binding domain superfamily/Winged helix DNA-binding domain"/>
    <property type="match status" value="1"/>
</dbReference>
<dbReference type="InterPro" id="IPR036388">
    <property type="entry name" value="WH-like_DNA-bd_sf"/>
</dbReference>
<dbReference type="AlphaFoldDB" id="A0A3D9ZQQ5"/>
<dbReference type="GO" id="GO:0000160">
    <property type="term" value="P:phosphorelay signal transduction system"/>
    <property type="evidence" value="ECO:0007669"/>
    <property type="project" value="InterPro"/>
</dbReference>
<dbReference type="SUPFAM" id="SSF46894">
    <property type="entry name" value="C-terminal effector domain of the bipartite response regulators"/>
    <property type="match status" value="1"/>
</dbReference>
<dbReference type="InterPro" id="IPR001867">
    <property type="entry name" value="OmpR/PhoB-type_DNA-bd"/>
</dbReference>
<dbReference type="SMART" id="SM01043">
    <property type="entry name" value="BTAD"/>
    <property type="match status" value="1"/>
</dbReference>
<dbReference type="Gene3D" id="1.25.40.10">
    <property type="entry name" value="Tetratricopeptide repeat domain"/>
    <property type="match status" value="1"/>
</dbReference>
<dbReference type="InterPro" id="IPR016032">
    <property type="entry name" value="Sig_transdc_resp-reg_C-effctor"/>
</dbReference>
<evidence type="ECO:0000256" key="4">
    <source>
        <dbReference type="ARBA" id="ARBA00023163"/>
    </source>
</evidence>
<evidence type="ECO:0000256" key="3">
    <source>
        <dbReference type="ARBA" id="ARBA00023125"/>
    </source>
</evidence>
<keyword evidence="3 5" id="KW-0238">DNA-binding</keyword>
<comment type="caution">
    <text evidence="7">The sequence shown here is derived from an EMBL/GenBank/DDBJ whole genome shotgun (WGS) entry which is preliminary data.</text>
</comment>
<evidence type="ECO:0000313" key="8">
    <source>
        <dbReference type="Proteomes" id="UP000256913"/>
    </source>
</evidence>
<dbReference type="InterPro" id="IPR005158">
    <property type="entry name" value="BTAD"/>
</dbReference>
<protein>
    <submittedName>
        <fullName evidence="7">DNA-binding SARP family transcriptional activator</fullName>
    </submittedName>
</protein>
<dbReference type="EMBL" id="QUMQ01000001">
    <property type="protein sequence ID" value="REF99698.1"/>
    <property type="molecule type" value="Genomic_DNA"/>
</dbReference>
<evidence type="ECO:0000313" key="7">
    <source>
        <dbReference type="EMBL" id="REF99698.1"/>
    </source>
</evidence>
<feature type="domain" description="OmpR/PhoB-type" evidence="6">
    <location>
        <begin position="1"/>
        <end position="93"/>
    </location>
</feature>
<dbReference type="GO" id="GO:0006355">
    <property type="term" value="P:regulation of DNA-templated transcription"/>
    <property type="evidence" value="ECO:0007669"/>
    <property type="project" value="InterPro"/>
</dbReference>
<dbReference type="InterPro" id="IPR051677">
    <property type="entry name" value="AfsR-DnrI-RedD_regulator"/>
</dbReference>
<evidence type="ECO:0000256" key="2">
    <source>
        <dbReference type="ARBA" id="ARBA00023015"/>
    </source>
</evidence>
<dbReference type="Pfam" id="PF00486">
    <property type="entry name" value="Trans_reg_C"/>
    <property type="match status" value="1"/>
</dbReference>
<feature type="DNA-binding region" description="OmpR/PhoB-type" evidence="5">
    <location>
        <begin position="1"/>
        <end position="93"/>
    </location>
</feature>
<dbReference type="GO" id="GO:0003677">
    <property type="term" value="F:DNA binding"/>
    <property type="evidence" value="ECO:0007669"/>
    <property type="project" value="UniProtKB-UniRule"/>
</dbReference>
<dbReference type="RefSeq" id="WP_116070840.1">
    <property type="nucleotide sequence ID" value="NZ_BONB01000034.1"/>
</dbReference>
<dbReference type="InterPro" id="IPR011990">
    <property type="entry name" value="TPR-like_helical_dom_sf"/>
</dbReference>
<dbReference type="Proteomes" id="UP000256913">
    <property type="component" value="Unassembled WGS sequence"/>
</dbReference>
<dbReference type="OrthoDB" id="3208838at2"/>
<dbReference type="CDD" id="cd15831">
    <property type="entry name" value="BTAD"/>
    <property type="match status" value="1"/>
</dbReference>